<protein>
    <recommendedName>
        <fullName evidence="4">DNA polymerase IV</fullName>
        <shortName evidence="4">Pol IV</shortName>
        <ecNumber evidence="4">2.7.7.7</ecNumber>
    </recommendedName>
</protein>
<evidence type="ECO:0000256" key="3">
    <source>
        <dbReference type="ARBA" id="ARBA00049244"/>
    </source>
</evidence>
<accession>A0ABV8LQS7</accession>
<dbReference type="InterPro" id="IPR024728">
    <property type="entry name" value="PolY_HhH_motif"/>
</dbReference>
<reference evidence="7" key="1">
    <citation type="journal article" date="2019" name="Int. J. Syst. Evol. Microbiol.">
        <title>The Global Catalogue of Microorganisms (GCM) 10K type strain sequencing project: providing services to taxonomists for standard genome sequencing and annotation.</title>
        <authorList>
            <consortium name="The Broad Institute Genomics Platform"/>
            <consortium name="The Broad Institute Genome Sequencing Center for Infectious Disease"/>
            <person name="Wu L."/>
            <person name="Ma J."/>
        </authorList>
    </citation>
    <scope>NUCLEOTIDE SEQUENCE [LARGE SCALE GENOMIC DNA]</scope>
    <source>
        <strain evidence="7">CGMCC 4.7289</strain>
    </source>
</reference>
<comment type="catalytic activity">
    <reaction evidence="3 4">
        <text>DNA(n) + a 2'-deoxyribonucleoside 5'-triphosphate = DNA(n+1) + diphosphate</text>
        <dbReference type="Rhea" id="RHEA:22508"/>
        <dbReference type="Rhea" id="RHEA-COMP:17339"/>
        <dbReference type="Rhea" id="RHEA-COMP:17340"/>
        <dbReference type="ChEBI" id="CHEBI:33019"/>
        <dbReference type="ChEBI" id="CHEBI:61560"/>
        <dbReference type="ChEBI" id="CHEBI:173112"/>
        <dbReference type="EC" id="2.7.7.7"/>
    </reaction>
</comment>
<evidence type="ECO:0000256" key="4">
    <source>
        <dbReference type="HAMAP-Rule" id="MF_01113"/>
    </source>
</evidence>
<evidence type="ECO:0000313" key="6">
    <source>
        <dbReference type="EMBL" id="MFC4133395.1"/>
    </source>
</evidence>
<feature type="binding site" evidence="4">
    <location>
        <position position="100"/>
    </location>
    <ligand>
        <name>Mg(2+)</name>
        <dbReference type="ChEBI" id="CHEBI:18420"/>
    </ligand>
</feature>
<feature type="binding site" evidence="4">
    <location>
        <position position="10"/>
    </location>
    <ligand>
        <name>Mg(2+)</name>
        <dbReference type="ChEBI" id="CHEBI:18420"/>
    </ligand>
</feature>
<dbReference type="Pfam" id="PF11799">
    <property type="entry name" value="IMS_C"/>
    <property type="match status" value="1"/>
</dbReference>
<dbReference type="PROSITE" id="PS50173">
    <property type="entry name" value="UMUC"/>
    <property type="match status" value="1"/>
</dbReference>
<proteinExistence type="inferred from homology"/>
<keyword evidence="4 6" id="KW-0808">Transferase</keyword>
<keyword evidence="4" id="KW-0479">Metal-binding</keyword>
<keyword evidence="4 6" id="KW-0548">Nucleotidyltransferase</keyword>
<feature type="active site" evidence="4">
    <location>
        <position position="101"/>
    </location>
</feature>
<keyword evidence="4" id="KW-0963">Cytoplasm</keyword>
<feature type="domain" description="UmuC" evidence="5">
    <location>
        <begin position="6"/>
        <end position="182"/>
    </location>
</feature>
<dbReference type="PANTHER" id="PTHR11076">
    <property type="entry name" value="DNA REPAIR POLYMERASE UMUC / TRANSFERASE FAMILY MEMBER"/>
    <property type="match status" value="1"/>
</dbReference>
<comment type="subcellular location">
    <subcellularLocation>
        <location evidence="4">Cytoplasm</location>
    </subcellularLocation>
</comment>
<dbReference type="InterPro" id="IPR043502">
    <property type="entry name" value="DNA/RNA_pol_sf"/>
</dbReference>
<evidence type="ECO:0000313" key="7">
    <source>
        <dbReference type="Proteomes" id="UP001595816"/>
    </source>
</evidence>
<keyword evidence="4" id="KW-0235">DNA replication</keyword>
<dbReference type="NCBIfam" id="NF002677">
    <property type="entry name" value="PRK02406.1"/>
    <property type="match status" value="1"/>
</dbReference>
<evidence type="ECO:0000256" key="2">
    <source>
        <dbReference type="ARBA" id="ARBA00025589"/>
    </source>
</evidence>
<organism evidence="6 7">
    <name type="scientific">Hamadaea flava</name>
    <dbReference type="NCBI Taxonomy" id="1742688"/>
    <lineage>
        <taxon>Bacteria</taxon>
        <taxon>Bacillati</taxon>
        <taxon>Actinomycetota</taxon>
        <taxon>Actinomycetes</taxon>
        <taxon>Micromonosporales</taxon>
        <taxon>Micromonosporaceae</taxon>
        <taxon>Hamadaea</taxon>
    </lineage>
</organism>
<dbReference type="Proteomes" id="UP001595816">
    <property type="component" value="Unassembled WGS sequence"/>
</dbReference>
<dbReference type="InterPro" id="IPR050116">
    <property type="entry name" value="DNA_polymerase-Y"/>
</dbReference>
<dbReference type="InterPro" id="IPR036775">
    <property type="entry name" value="DNA_pol_Y-fam_lit_finger_sf"/>
</dbReference>
<comment type="caution">
    <text evidence="6">The sequence shown here is derived from an EMBL/GenBank/DDBJ whole genome shotgun (WGS) entry which is preliminary data.</text>
</comment>
<comment type="similarity">
    <text evidence="1 4">Belongs to the DNA polymerase type-Y family.</text>
</comment>
<evidence type="ECO:0000259" key="5">
    <source>
        <dbReference type="PROSITE" id="PS50173"/>
    </source>
</evidence>
<dbReference type="SUPFAM" id="SSF56672">
    <property type="entry name" value="DNA/RNA polymerases"/>
    <property type="match status" value="1"/>
</dbReference>
<keyword evidence="7" id="KW-1185">Reference proteome</keyword>
<keyword evidence="4" id="KW-0239">DNA-directed DNA polymerase</keyword>
<comment type="cofactor">
    <cofactor evidence="4">
        <name>Mg(2+)</name>
        <dbReference type="ChEBI" id="CHEBI:18420"/>
    </cofactor>
    <text evidence="4">Binds 2 magnesium ions per subunit.</text>
</comment>
<dbReference type="Gene3D" id="3.30.1490.100">
    <property type="entry name" value="DNA polymerase, Y-family, little finger domain"/>
    <property type="match status" value="1"/>
</dbReference>
<keyword evidence="4" id="KW-0234">DNA repair</keyword>
<dbReference type="InterPro" id="IPR022880">
    <property type="entry name" value="DNApol_IV"/>
</dbReference>
<dbReference type="Pfam" id="PF11798">
    <property type="entry name" value="IMS_HHH"/>
    <property type="match status" value="1"/>
</dbReference>
<dbReference type="PANTHER" id="PTHR11076:SF33">
    <property type="entry name" value="DNA POLYMERASE KAPPA"/>
    <property type="match status" value="1"/>
</dbReference>
<dbReference type="EMBL" id="JBHSAY010000010">
    <property type="protein sequence ID" value="MFC4133395.1"/>
    <property type="molecule type" value="Genomic_DNA"/>
</dbReference>
<dbReference type="Gene3D" id="3.30.70.270">
    <property type="match status" value="1"/>
</dbReference>
<keyword evidence="4" id="KW-0238">DNA-binding</keyword>
<name>A0ABV8LQS7_9ACTN</name>
<gene>
    <name evidence="4 6" type="primary">dinB</name>
    <name evidence="6" type="ORF">ACFOZ4_22520</name>
</gene>
<feature type="site" description="Substrate discrimination" evidence="4">
    <location>
        <position position="15"/>
    </location>
</feature>
<dbReference type="SUPFAM" id="SSF100879">
    <property type="entry name" value="Lesion bypass DNA polymerase (Y-family), little finger domain"/>
    <property type="match status" value="1"/>
</dbReference>
<dbReference type="RefSeq" id="WP_253760809.1">
    <property type="nucleotide sequence ID" value="NZ_JAMZDZ010000001.1"/>
</dbReference>
<comment type="subunit">
    <text evidence="4">Monomer.</text>
</comment>
<dbReference type="Gene3D" id="3.40.1170.60">
    <property type="match status" value="1"/>
</dbReference>
<dbReference type="Pfam" id="PF00817">
    <property type="entry name" value="IMS"/>
    <property type="match status" value="1"/>
</dbReference>
<comment type="function">
    <text evidence="2 4">Poorly processive, error-prone DNA polymerase involved in untargeted mutagenesis. Copies undamaged DNA at stalled replication forks, which arise in vivo from mismatched or misaligned primer ends. These misaligned primers can be extended by PolIV. Exhibits no 3'-5' exonuclease (proofreading) activity. May be involved in translesional synthesis, in conjunction with the beta clamp from PolIII.</text>
</comment>
<sequence length="395" mass="42879">MEGASILHADLDAFYASVEQRDRPALRGKPVIVGHGVVLACSYEAKARGVRTAMNGRQARLLCPDAIVLEPRMSAYSQASKAVFEVFRDTTPLVEPISIDEAFLEVGGLRKISGTPTQIAVRLRADVLDRVGLPITVGIARTKFLAKVASRVAKPDGILAVEPDRELEFLHPLPVQMLWGVGPVTAAKLAERGIRTVAHVARIGEAALVSILGGHAGRHLWALAHNKDARRVVTGRRRGSMGAQRALGRGHQSYEELDATLAGLVDRVTRRMRKADRPGRTVVLRMRFRDFTRATRSRTLSRPTVQTEEILAAARTLLTAVRPMIAVRGLTLLGISVGNLENQDFMQLELPFGTPDRVALDGALDAVRDRFGSSSVTRGVLVGKGPGLEMPMLPD</sequence>
<keyword evidence="4" id="KW-0227">DNA damage</keyword>
<dbReference type="InterPro" id="IPR017961">
    <property type="entry name" value="DNA_pol_Y-fam_little_finger"/>
</dbReference>
<dbReference type="NCBIfam" id="NF003015">
    <property type="entry name" value="PRK03858.1"/>
    <property type="match status" value="1"/>
</dbReference>
<keyword evidence="4" id="KW-0515">Mutator protein</keyword>
<dbReference type="InterPro" id="IPR001126">
    <property type="entry name" value="UmuC"/>
</dbReference>
<dbReference type="HAMAP" id="MF_01113">
    <property type="entry name" value="DNApol_IV"/>
    <property type="match status" value="1"/>
</dbReference>
<dbReference type="CDD" id="cd03586">
    <property type="entry name" value="PolY_Pol_IV_kappa"/>
    <property type="match status" value="1"/>
</dbReference>
<keyword evidence="4" id="KW-0460">Magnesium</keyword>
<dbReference type="EC" id="2.7.7.7" evidence="4"/>
<evidence type="ECO:0000256" key="1">
    <source>
        <dbReference type="ARBA" id="ARBA00010945"/>
    </source>
</evidence>
<dbReference type="InterPro" id="IPR043128">
    <property type="entry name" value="Rev_trsase/Diguanyl_cyclase"/>
</dbReference>
<dbReference type="Gene3D" id="1.10.150.20">
    <property type="entry name" value="5' to 3' exonuclease, C-terminal subdomain"/>
    <property type="match status" value="1"/>
</dbReference>
<dbReference type="GO" id="GO:0003887">
    <property type="term" value="F:DNA-directed DNA polymerase activity"/>
    <property type="evidence" value="ECO:0007669"/>
    <property type="project" value="UniProtKB-EC"/>
</dbReference>